<name>A0A6M3KXZ4_9ZZZZ</name>
<reference evidence="1" key="1">
    <citation type="submission" date="2020-03" db="EMBL/GenBank/DDBJ databases">
        <title>The deep terrestrial virosphere.</title>
        <authorList>
            <person name="Holmfeldt K."/>
            <person name="Nilsson E."/>
            <person name="Simone D."/>
            <person name="Lopez-Fernandez M."/>
            <person name="Wu X."/>
            <person name="de Brujin I."/>
            <person name="Lundin D."/>
            <person name="Andersson A."/>
            <person name="Bertilsson S."/>
            <person name="Dopson M."/>
        </authorList>
    </citation>
    <scope>NUCLEOTIDE SEQUENCE</scope>
    <source>
        <strain evidence="1">MM415B03055</strain>
    </source>
</reference>
<evidence type="ECO:0000313" key="1">
    <source>
        <dbReference type="EMBL" id="QJA87077.1"/>
    </source>
</evidence>
<accession>A0A6M3KXZ4</accession>
<protein>
    <submittedName>
        <fullName evidence="1">Uncharacterized protein</fullName>
    </submittedName>
</protein>
<gene>
    <name evidence="1" type="ORF">MM415B03055_0008</name>
</gene>
<organism evidence="1">
    <name type="scientific">viral metagenome</name>
    <dbReference type="NCBI Taxonomy" id="1070528"/>
    <lineage>
        <taxon>unclassified sequences</taxon>
        <taxon>metagenomes</taxon>
        <taxon>organismal metagenomes</taxon>
    </lineage>
</organism>
<dbReference type="AlphaFoldDB" id="A0A6M3KXZ4"/>
<dbReference type="EMBL" id="MT142680">
    <property type="protein sequence ID" value="QJA87077.1"/>
    <property type="molecule type" value="Genomic_DNA"/>
</dbReference>
<proteinExistence type="predicted"/>
<sequence>MVEKKMEDAIEKVITGLVDRFQEELFSCEEEDLERYWYFKYNGSLPLHLTLYDFFESLELYHGFCRRWEEHKNGSTCVVERVRDKYLMPKIRQLIKDMGE</sequence>